<gene>
    <name evidence="3" type="ORF">DET54_104202</name>
    <name evidence="2" type="ORF">DET56_111196</name>
</gene>
<keyword evidence="1" id="KW-0812">Transmembrane</keyword>
<accession>A0A855XRL3</accession>
<sequence length="50" mass="5815">MRHNVTGETKDQNKKRLIPYSVFRIWNQSFSTSLIVLYSVLTGNLPSAFR</sequence>
<protein>
    <submittedName>
        <fullName evidence="2">Uncharacterized protein</fullName>
    </submittedName>
</protein>
<comment type="caution">
    <text evidence="2">The sequence shown here is derived from an EMBL/GenBank/DDBJ whole genome shotgun (WGS) entry which is preliminary data.</text>
</comment>
<evidence type="ECO:0000313" key="2">
    <source>
        <dbReference type="EMBL" id="PWW36163.1"/>
    </source>
</evidence>
<organism evidence="2 4">
    <name type="scientific">Paenibacillus pabuli</name>
    <dbReference type="NCBI Taxonomy" id="1472"/>
    <lineage>
        <taxon>Bacteria</taxon>
        <taxon>Bacillati</taxon>
        <taxon>Bacillota</taxon>
        <taxon>Bacilli</taxon>
        <taxon>Bacillales</taxon>
        <taxon>Paenibacillaceae</taxon>
        <taxon>Paenibacillus</taxon>
    </lineage>
</organism>
<dbReference type="Proteomes" id="UP000247078">
    <property type="component" value="Unassembled WGS sequence"/>
</dbReference>
<dbReference type="EMBL" id="QGTZ01000011">
    <property type="protein sequence ID" value="PWW36163.1"/>
    <property type="molecule type" value="Genomic_DNA"/>
</dbReference>
<reference evidence="2 4" key="1">
    <citation type="submission" date="2018-05" db="EMBL/GenBank/DDBJ databases">
        <title>Freshwater and sediment microbial communities from various areas in North America, analyzing microbe dynamics in response to fracking.</title>
        <authorList>
            <person name="Lamendella R."/>
        </authorList>
    </citation>
    <scope>NUCLEOTIDE SEQUENCE [LARGE SCALE GENOMIC DNA]</scope>
    <source>
        <strain evidence="2 4">DB-3</strain>
        <strain evidence="3 5">NG-13</strain>
    </source>
</reference>
<dbReference type="EMBL" id="QLLI01000004">
    <property type="protein sequence ID" value="RAI98146.1"/>
    <property type="molecule type" value="Genomic_DNA"/>
</dbReference>
<keyword evidence="1" id="KW-0472">Membrane</keyword>
<keyword evidence="1" id="KW-1133">Transmembrane helix</keyword>
<dbReference type="AlphaFoldDB" id="A0A855XRL3"/>
<keyword evidence="5" id="KW-1185">Reference proteome</keyword>
<evidence type="ECO:0000313" key="3">
    <source>
        <dbReference type="EMBL" id="RAI98146.1"/>
    </source>
</evidence>
<name>A0A855XRL3_9BACL</name>
<evidence type="ECO:0000313" key="5">
    <source>
        <dbReference type="Proteomes" id="UP000248827"/>
    </source>
</evidence>
<dbReference type="Proteomes" id="UP000248827">
    <property type="component" value="Unassembled WGS sequence"/>
</dbReference>
<evidence type="ECO:0000313" key="4">
    <source>
        <dbReference type="Proteomes" id="UP000247078"/>
    </source>
</evidence>
<evidence type="ECO:0000256" key="1">
    <source>
        <dbReference type="SAM" id="Phobius"/>
    </source>
</evidence>
<proteinExistence type="predicted"/>
<feature type="transmembrane region" description="Helical" evidence="1">
    <location>
        <begin position="21"/>
        <end position="41"/>
    </location>
</feature>